<feature type="region of interest" description="Disordered" evidence="1">
    <location>
        <begin position="42"/>
        <end position="150"/>
    </location>
</feature>
<dbReference type="EMBL" id="BFEA01001559">
    <property type="protein sequence ID" value="GBG93367.1"/>
    <property type="molecule type" value="Genomic_DNA"/>
</dbReference>
<organism evidence="2 3">
    <name type="scientific">Chara braunii</name>
    <name type="common">Braun's stonewort</name>
    <dbReference type="NCBI Taxonomy" id="69332"/>
    <lineage>
        <taxon>Eukaryota</taxon>
        <taxon>Viridiplantae</taxon>
        <taxon>Streptophyta</taxon>
        <taxon>Charophyceae</taxon>
        <taxon>Charales</taxon>
        <taxon>Characeae</taxon>
        <taxon>Chara</taxon>
    </lineage>
</organism>
<feature type="compositionally biased region" description="Acidic residues" evidence="1">
    <location>
        <begin position="115"/>
        <end position="125"/>
    </location>
</feature>
<evidence type="ECO:0000256" key="1">
    <source>
        <dbReference type="SAM" id="MobiDB-lite"/>
    </source>
</evidence>
<proteinExistence type="predicted"/>
<dbReference type="AlphaFoldDB" id="A0A388MFM3"/>
<reference evidence="2 3" key="1">
    <citation type="journal article" date="2018" name="Cell">
        <title>The Chara Genome: Secondary Complexity and Implications for Plant Terrestrialization.</title>
        <authorList>
            <person name="Nishiyama T."/>
            <person name="Sakayama H."/>
            <person name="Vries J.D."/>
            <person name="Buschmann H."/>
            <person name="Saint-Marcoux D."/>
            <person name="Ullrich K.K."/>
            <person name="Haas F.B."/>
            <person name="Vanderstraeten L."/>
            <person name="Becker D."/>
            <person name="Lang D."/>
            <person name="Vosolsobe S."/>
            <person name="Rombauts S."/>
            <person name="Wilhelmsson P.K.I."/>
            <person name="Janitza P."/>
            <person name="Kern R."/>
            <person name="Heyl A."/>
            <person name="Rumpler F."/>
            <person name="Villalobos L.I.A.C."/>
            <person name="Clay J.M."/>
            <person name="Skokan R."/>
            <person name="Toyoda A."/>
            <person name="Suzuki Y."/>
            <person name="Kagoshima H."/>
            <person name="Schijlen E."/>
            <person name="Tajeshwar N."/>
            <person name="Catarino B."/>
            <person name="Hetherington A.J."/>
            <person name="Saltykova A."/>
            <person name="Bonnot C."/>
            <person name="Breuninger H."/>
            <person name="Symeonidi A."/>
            <person name="Radhakrishnan G.V."/>
            <person name="Van Nieuwerburgh F."/>
            <person name="Deforce D."/>
            <person name="Chang C."/>
            <person name="Karol K.G."/>
            <person name="Hedrich R."/>
            <person name="Ulvskov P."/>
            <person name="Glockner G."/>
            <person name="Delwiche C.F."/>
            <person name="Petrasek J."/>
            <person name="Van de Peer Y."/>
            <person name="Friml J."/>
            <person name="Beilby M."/>
            <person name="Dolan L."/>
            <person name="Kohara Y."/>
            <person name="Sugano S."/>
            <person name="Fujiyama A."/>
            <person name="Delaux P.-M."/>
            <person name="Quint M."/>
            <person name="TheiBen G."/>
            <person name="Hagemann M."/>
            <person name="Harholt J."/>
            <person name="Dunand C."/>
            <person name="Zachgo S."/>
            <person name="Langdale J."/>
            <person name="Maumus F."/>
            <person name="Straeten D.V.D."/>
            <person name="Gould S.B."/>
            <person name="Rensing S.A."/>
        </authorList>
    </citation>
    <scope>NUCLEOTIDE SEQUENCE [LARGE SCALE GENOMIC DNA]</scope>
    <source>
        <strain evidence="2 3">S276</strain>
    </source>
</reference>
<sequence length="150" mass="16118">MWSRLGGLTDAVKDGFSEFKESALKEIGGVSPVAGAVTEAVKSGADVARSLTAKARRRESSSESSPPRAPSLGAGALTRWVVDAGSSTKGDPSWRKREQEENEEKEEERNAARDEEGEEEEEEEVVSAPLAEQARSTRERVKVVSMAIAA</sequence>
<comment type="caution">
    <text evidence="2">The sequence shown here is derived from an EMBL/GenBank/DDBJ whole genome shotgun (WGS) entry which is preliminary data.</text>
</comment>
<accession>A0A388MFM3</accession>
<gene>
    <name evidence="2" type="ORF">CBR_g67127</name>
</gene>
<dbReference type="Proteomes" id="UP000265515">
    <property type="component" value="Unassembled WGS sequence"/>
</dbReference>
<evidence type="ECO:0000313" key="3">
    <source>
        <dbReference type="Proteomes" id="UP000265515"/>
    </source>
</evidence>
<protein>
    <submittedName>
        <fullName evidence="2">Uncharacterized protein</fullName>
    </submittedName>
</protein>
<keyword evidence="3" id="KW-1185">Reference proteome</keyword>
<evidence type="ECO:0000313" key="2">
    <source>
        <dbReference type="EMBL" id="GBG93367.1"/>
    </source>
</evidence>
<name>A0A388MFM3_CHABU</name>
<dbReference type="Gramene" id="GBG93367">
    <property type="protein sequence ID" value="GBG93367"/>
    <property type="gene ID" value="CBR_g67127"/>
</dbReference>